<dbReference type="GO" id="GO:0004515">
    <property type="term" value="F:nicotinate-nucleotide adenylyltransferase activity"/>
    <property type="evidence" value="ECO:0007669"/>
    <property type="project" value="UniProtKB-UniRule"/>
</dbReference>
<dbReference type="CDD" id="cd02165">
    <property type="entry name" value="NMNAT"/>
    <property type="match status" value="1"/>
</dbReference>
<evidence type="ECO:0000256" key="11">
    <source>
        <dbReference type="ARBA" id="ARBA00023027"/>
    </source>
</evidence>
<evidence type="ECO:0000256" key="8">
    <source>
        <dbReference type="ARBA" id="ARBA00022801"/>
    </source>
</evidence>
<dbReference type="Pfam" id="PF01966">
    <property type="entry name" value="HD"/>
    <property type="match status" value="1"/>
</dbReference>
<dbReference type="GO" id="GO:0046872">
    <property type="term" value="F:metal ion binding"/>
    <property type="evidence" value="ECO:0007669"/>
    <property type="project" value="UniProtKB-KW"/>
</dbReference>
<dbReference type="GO" id="GO:0005524">
    <property type="term" value="F:ATP binding"/>
    <property type="evidence" value="ECO:0007669"/>
    <property type="project" value="UniProtKB-KW"/>
</dbReference>
<dbReference type="NCBIfam" id="TIGR00482">
    <property type="entry name" value="nicotinate (nicotinamide) nucleotide adenylyltransferase"/>
    <property type="match status" value="1"/>
</dbReference>
<dbReference type="Pfam" id="PF01467">
    <property type="entry name" value="CTP_transf_like"/>
    <property type="match status" value="1"/>
</dbReference>
<dbReference type="InterPro" id="IPR004821">
    <property type="entry name" value="Cyt_trans-like"/>
</dbReference>
<comment type="catalytic activity">
    <reaction evidence="12 14">
        <text>nicotinate beta-D-ribonucleotide + ATP + H(+) = deamido-NAD(+) + diphosphate</text>
        <dbReference type="Rhea" id="RHEA:22860"/>
        <dbReference type="ChEBI" id="CHEBI:15378"/>
        <dbReference type="ChEBI" id="CHEBI:30616"/>
        <dbReference type="ChEBI" id="CHEBI:33019"/>
        <dbReference type="ChEBI" id="CHEBI:57502"/>
        <dbReference type="ChEBI" id="CHEBI:58437"/>
        <dbReference type="EC" id="2.7.7.18"/>
    </reaction>
</comment>
<comment type="function">
    <text evidence="1 14">Catalyzes the reversible adenylation of nicotinate mononucleotide (NaMN) to nicotinic acid adenine dinucleotide (NaAD).</text>
</comment>
<dbReference type="CDD" id="cd00077">
    <property type="entry name" value="HDc"/>
    <property type="match status" value="1"/>
</dbReference>
<keyword evidence="8" id="KW-0378">Hydrolase</keyword>
<dbReference type="InterPro" id="IPR005248">
    <property type="entry name" value="NadD/NMNAT"/>
</dbReference>
<proteinExistence type="inferred from homology"/>
<dbReference type="InterPro" id="IPR006675">
    <property type="entry name" value="HDIG_dom"/>
</dbReference>
<dbReference type="Proteomes" id="UP000681343">
    <property type="component" value="Chromosome"/>
</dbReference>
<dbReference type="NCBIfam" id="TIGR00488">
    <property type="entry name" value="bis(5'-nucleosyl)-tetraphosphatase (symmetrical) YqeK"/>
    <property type="match status" value="1"/>
</dbReference>
<evidence type="ECO:0000256" key="7">
    <source>
        <dbReference type="ARBA" id="ARBA00022741"/>
    </source>
</evidence>
<dbReference type="Gene3D" id="3.40.50.620">
    <property type="entry name" value="HUPs"/>
    <property type="match status" value="1"/>
</dbReference>
<evidence type="ECO:0000256" key="2">
    <source>
        <dbReference type="ARBA" id="ARBA00005019"/>
    </source>
</evidence>
<keyword evidence="6" id="KW-0479">Metal-binding</keyword>
<keyword evidence="17" id="KW-1185">Reference proteome</keyword>
<evidence type="ECO:0000256" key="12">
    <source>
        <dbReference type="ARBA" id="ARBA00048721"/>
    </source>
</evidence>
<dbReference type="EMBL" id="AP023415">
    <property type="protein sequence ID" value="BCK77864.1"/>
    <property type="molecule type" value="Genomic_DNA"/>
</dbReference>
<keyword evidence="7 14" id="KW-0547">Nucleotide-binding</keyword>
<dbReference type="HAMAP" id="MF_00244">
    <property type="entry name" value="NaMN_adenylyltr"/>
    <property type="match status" value="1"/>
</dbReference>
<dbReference type="PANTHER" id="PTHR39321:SF3">
    <property type="entry name" value="PHOSPHOPANTETHEINE ADENYLYLTRANSFERASE"/>
    <property type="match status" value="1"/>
</dbReference>
<evidence type="ECO:0000256" key="3">
    <source>
        <dbReference type="ARBA" id="ARBA00022642"/>
    </source>
</evidence>
<dbReference type="InterPro" id="IPR003607">
    <property type="entry name" value="HD/PDEase_dom"/>
</dbReference>
<sequence length="401" mass="44695">MKIGVFGGTFNPIHRGHLAAASAAAGQLSLDKLLLIPDAIPPHKPLPSGSAGAEERLEMVQLCTAEVSAPVEVLDLELRRQGASYTCDTLAQLREQYPEEELFLLMGSDMFLSFETWRQPERICDLATLAVFSRREESEAAAFARQKKRLEETYGAHIRVLENPEVVEISSTELREKLSRGAGRAYLTEPVYGYILRKGLYGTKADLKHLTPEELRPIALSYLKPKRMPHVLGTEQEAAFLAEKYGADGTAARVAALLHDCTKKLDMDRQLSLCRHYGIDLDPLEQVSLKLLHSKTGAAVARDKFGVSEEIYNAIFYHTTGKADMTLLEKIIYLADYIEPSRRFPGVDELRRAVHTDLNEGLYRALLDSVKELQGYGSPVHPHTREALDSIRSEIGGTIHE</sequence>
<dbReference type="NCBIfam" id="TIGR00277">
    <property type="entry name" value="HDIG"/>
    <property type="match status" value="1"/>
</dbReference>
<dbReference type="RefSeq" id="WP_212818285.1">
    <property type="nucleotide sequence ID" value="NZ_AP023415.1"/>
</dbReference>
<evidence type="ECO:0000256" key="4">
    <source>
        <dbReference type="ARBA" id="ARBA00022679"/>
    </source>
</evidence>
<organism evidence="16 17">
    <name type="scientific">Vescimonas fastidiosa</name>
    <dbReference type="NCBI Taxonomy" id="2714353"/>
    <lineage>
        <taxon>Bacteria</taxon>
        <taxon>Bacillati</taxon>
        <taxon>Bacillota</taxon>
        <taxon>Clostridia</taxon>
        <taxon>Eubacteriales</taxon>
        <taxon>Oscillospiraceae</taxon>
        <taxon>Vescimonas</taxon>
    </lineage>
</organism>
<reference evidence="16" key="1">
    <citation type="submission" date="2020-09" db="EMBL/GenBank/DDBJ databases">
        <title>New species isolated from human feces.</title>
        <authorList>
            <person name="Kitahara M."/>
            <person name="Shigeno Y."/>
            <person name="Shime M."/>
            <person name="Matsumoto Y."/>
            <person name="Nakamura S."/>
            <person name="Motooka D."/>
            <person name="Fukuoka S."/>
            <person name="Nishikawa H."/>
            <person name="Benno Y."/>
        </authorList>
    </citation>
    <scope>NUCLEOTIDE SEQUENCE</scope>
    <source>
        <strain evidence="16">MM35</strain>
    </source>
</reference>
<dbReference type="InterPro" id="IPR014729">
    <property type="entry name" value="Rossmann-like_a/b/a_fold"/>
</dbReference>
<dbReference type="PANTHER" id="PTHR39321">
    <property type="entry name" value="NICOTINATE-NUCLEOTIDE ADENYLYLTRANSFERASE-RELATED"/>
    <property type="match status" value="1"/>
</dbReference>
<keyword evidence="3 14" id="KW-0662">Pyridine nucleotide biosynthesis</keyword>
<evidence type="ECO:0000256" key="6">
    <source>
        <dbReference type="ARBA" id="ARBA00022723"/>
    </source>
</evidence>
<dbReference type="EC" id="2.7.7.18" evidence="14"/>
<keyword evidence="9 14" id="KW-0067">ATP-binding</keyword>
<keyword evidence="10" id="KW-0408">Iron</keyword>
<accession>A0A810PPD6</accession>
<evidence type="ECO:0000256" key="13">
    <source>
        <dbReference type="ARBA" id="ARBA00049417"/>
    </source>
</evidence>
<evidence type="ECO:0000256" key="1">
    <source>
        <dbReference type="ARBA" id="ARBA00002324"/>
    </source>
</evidence>
<dbReference type="InterPro" id="IPR005249">
    <property type="entry name" value="YqeK"/>
</dbReference>
<keyword evidence="4 14" id="KW-0808">Transferase</keyword>
<dbReference type="SUPFAM" id="SSF52374">
    <property type="entry name" value="Nucleotidylyl transferase"/>
    <property type="match status" value="1"/>
</dbReference>
<dbReference type="KEGG" id="vfa:MM35RIKEN_00560"/>
<dbReference type="InterPro" id="IPR006674">
    <property type="entry name" value="HD_domain"/>
</dbReference>
<comment type="similarity">
    <text evidence="14">Belongs to the NadD family.</text>
</comment>
<dbReference type="SUPFAM" id="SSF109604">
    <property type="entry name" value="HD-domain/PDEase-like"/>
    <property type="match status" value="1"/>
</dbReference>
<comment type="catalytic activity">
    <reaction evidence="13">
        <text>P(1),P(4)-bis(5'-adenosyl) tetraphosphate + H2O = 2 ADP + 2 H(+)</text>
        <dbReference type="Rhea" id="RHEA:24252"/>
        <dbReference type="ChEBI" id="CHEBI:15377"/>
        <dbReference type="ChEBI" id="CHEBI:15378"/>
        <dbReference type="ChEBI" id="CHEBI:58141"/>
        <dbReference type="ChEBI" id="CHEBI:456216"/>
        <dbReference type="EC" id="3.6.1.41"/>
    </reaction>
</comment>
<dbReference type="Gene3D" id="1.10.3210.10">
    <property type="entry name" value="Hypothetical protein af1432"/>
    <property type="match status" value="1"/>
</dbReference>
<evidence type="ECO:0000256" key="5">
    <source>
        <dbReference type="ARBA" id="ARBA00022695"/>
    </source>
</evidence>
<evidence type="ECO:0000259" key="15">
    <source>
        <dbReference type="SMART" id="SM00471"/>
    </source>
</evidence>
<gene>
    <name evidence="14 16" type="primary">nadD</name>
    <name evidence="16" type="ORF">MM35RIKEN_00560</name>
</gene>
<name>A0A810PPD6_9FIRM</name>
<keyword evidence="11 14" id="KW-0520">NAD</keyword>
<evidence type="ECO:0000313" key="17">
    <source>
        <dbReference type="Proteomes" id="UP000681343"/>
    </source>
</evidence>
<dbReference type="UniPathway" id="UPA00253">
    <property type="reaction ID" value="UER00332"/>
</dbReference>
<comment type="pathway">
    <text evidence="2 14">Cofactor biosynthesis; NAD(+) biosynthesis; deamido-NAD(+) from nicotinate D-ribonucleotide: step 1/1.</text>
</comment>
<protein>
    <recommendedName>
        <fullName evidence="14">Probable nicotinate-nucleotide adenylyltransferase</fullName>
        <ecNumber evidence="14">2.7.7.18</ecNumber>
    </recommendedName>
    <alternativeName>
        <fullName evidence="14">Deamido-NAD(+) diphosphorylase</fullName>
    </alternativeName>
    <alternativeName>
        <fullName evidence="14">Deamido-NAD(+) pyrophosphorylase</fullName>
    </alternativeName>
    <alternativeName>
        <fullName evidence="14">Nicotinate mononucleotide adenylyltransferase</fullName>
        <shortName evidence="14">NaMN adenylyltransferase</shortName>
    </alternativeName>
</protein>
<evidence type="ECO:0000256" key="9">
    <source>
        <dbReference type="ARBA" id="ARBA00022840"/>
    </source>
</evidence>
<evidence type="ECO:0000313" key="16">
    <source>
        <dbReference type="EMBL" id="BCK77864.1"/>
    </source>
</evidence>
<evidence type="ECO:0000256" key="14">
    <source>
        <dbReference type="HAMAP-Rule" id="MF_00244"/>
    </source>
</evidence>
<evidence type="ECO:0000256" key="10">
    <source>
        <dbReference type="ARBA" id="ARBA00023004"/>
    </source>
</evidence>
<dbReference type="NCBIfam" id="TIGR00125">
    <property type="entry name" value="cyt_tran_rel"/>
    <property type="match status" value="1"/>
</dbReference>
<dbReference type="AlphaFoldDB" id="A0A810PPD6"/>
<feature type="domain" description="HD/PDEase" evidence="15">
    <location>
        <begin position="223"/>
        <end position="350"/>
    </location>
</feature>
<dbReference type="SMART" id="SM00471">
    <property type="entry name" value="HDc"/>
    <property type="match status" value="1"/>
</dbReference>
<dbReference type="GO" id="GO:0008803">
    <property type="term" value="F:bis(5'-nucleosyl)-tetraphosphatase (symmetrical) activity"/>
    <property type="evidence" value="ECO:0007669"/>
    <property type="project" value="UniProtKB-EC"/>
</dbReference>
<dbReference type="GO" id="GO:0009435">
    <property type="term" value="P:NAD+ biosynthetic process"/>
    <property type="evidence" value="ECO:0007669"/>
    <property type="project" value="UniProtKB-UniRule"/>
</dbReference>
<keyword evidence="5 14" id="KW-0548">Nucleotidyltransferase</keyword>